<reference evidence="2" key="1">
    <citation type="journal article" date="2012" name="PLoS ONE">
        <title>Gene sets for utilization of primary and secondary nutrition supplies in the distal gut of endangered iberian lynx.</title>
        <authorList>
            <person name="Alcaide M."/>
            <person name="Messina E."/>
            <person name="Richter M."/>
            <person name="Bargiela R."/>
            <person name="Peplies J."/>
            <person name="Huws S.A."/>
            <person name="Newbold C.J."/>
            <person name="Golyshin P.N."/>
            <person name="Simon M.A."/>
            <person name="Lopez G."/>
            <person name="Yakimov M.M."/>
            <person name="Ferrer M."/>
        </authorList>
    </citation>
    <scope>NUCLEOTIDE SEQUENCE</scope>
</reference>
<dbReference type="InterPro" id="IPR032185">
    <property type="entry name" value="DUF5017"/>
</dbReference>
<gene>
    <name evidence="2" type="ORF">EVA_02046</name>
</gene>
<evidence type="ECO:0000313" key="2">
    <source>
        <dbReference type="EMBL" id="EJX09838.1"/>
    </source>
</evidence>
<evidence type="ECO:0000259" key="1">
    <source>
        <dbReference type="Pfam" id="PF16409"/>
    </source>
</evidence>
<protein>
    <recommendedName>
        <fullName evidence="1">DUF5017 domain-containing protein</fullName>
    </recommendedName>
</protein>
<dbReference type="Pfam" id="PF16409">
    <property type="entry name" value="DUF5017"/>
    <property type="match status" value="1"/>
</dbReference>
<dbReference type="AlphaFoldDB" id="J9H200"/>
<sequence length="322" mass="36913">MKLNQTICLSLLLGCLVSCQRDNVDDVKFEVTTEQMTVKAGEPLRFVFEGNPDYITFYPGTKDCSYENRNRTKINNLQDLKVSCHFTQNYTEPAQYEEKKILKAYVSTDFTGDNTVEAVNAAHWVELKDMKMPVLEKDAKDININLESEVNLDAYKEKDFFLAFKYEAEPNFYNEPGYPTTKYKNYAKPRIIIKTLSLHKIDTDGYDYLMSDAINEWGLSFIPEEPIPAAGSYKVNESSIYIQPDKSHKTKNVKVWLVSKRLNGSSIAPDLGMPIKGTNVRLSYYEYRYSKPGTYKATFVATNAKMWDASQAVRELTIQVTE</sequence>
<dbReference type="EMBL" id="AMCI01000307">
    <property type="protein sequence ID" value="EJX09838.1"/>
    <property type="molecule type" value="Genomic_DNA"/>
</dbReference>
<dbReference type="PROSITE" id="PS51257">
    <property type="entry name" value="PROKAR_LIPOPROTEIN"/>
    <property type="match status" value="1"/>
</dbReference>
<accession>J9H200</accession>
<comment type="caution">
    <text evidence="2">The sequence shown here is derived from an EMBL/GenBank/DDBJ whole genome shotgun (WGS) entry which is preliminary data.</text>
</comment>
<organism evidence="2">
    <name type="scientific">gut metagenome</name>
    <dbReference type="NCBI Taxonomy" id="749906"/>
    <lineage>
        <taxon>unclassified sequences</taxon>
        <taxon>metagenomes</taxon>
        <taxon>organismal metagenomes</taxon>
    </lineage>
</organism>
<feature type="domain" description="DUF5017" evidence="1">
    <location>
        <begin position="18"/>
        <end position="175"/>
    </location>
</feature>
<name>J9H200_9ZZZZ</name>
<proteinExistence type="predicted"/>